<organism evidence="2 3">
    <name type="scientific">Caldimonas brevitalea</name>
    <dbReference type="NCBI Taxonomy" id="413882"/>
    <lineage>
        <taxon>Bacteria</taxon>
        <taxon>Pseudomonadati</taxon>
        <taxon>Pseudomonadota</taxon>
        <taxon>Betaproteobacteria</taxon>
        <taxon>Burkholderiales</taxon>
        <taxon>Sphaerotilaceae</taxon>
        <taxon>Caldimonas</taxon>
    </lineage>
</organism>
<dbReference type="SUPFAM" id="SSF54427">
    <property type="entry name" value="NTF2-like"/>
    <property type="match status" value="1"/>
</dbReference>
<dbReference type="RefSeq" id="WP_047194416.1">
    <property type="nucleotide sequence ID" value="NZ_CP011371.1"/>
</dbReference>
<protein>
    <submittedName>
        <fullName evidence="2">Ketosteroid isomerase</fullName>
    </submittedName>
</protein>
<sequence>MNHDNKRLMQQIFEALAQGNGRPFVDAMADDFCWVIPGRSTWSRRWEGKQAVVSDLLRPLFERFADTYVNRAHRFIAEGEHVVVECSGEVTTKTGKRYDNDYCMVFRIVDGRLRQLTEYMDTELATAALGAP</sequence>
<gene>
    <name evidence="2" type="ORF">AAW51_1888</name>
</gene>
<dbReference type="GO" id="GO:0016853">
    <property type="term" value="F:isomerase activity"/>
    <property type="evidence" value="ECO:0007669"/>
    <property type="project" value="UniProtKB-KW"/>
</dbReference>
<dbReference type="STRING" id="413882.AAW51_1888"/>
<dbReference type="PANTHER" id="PTHR41252:SF1">
    <property type="entry name" value="BLR2505 PROTEIN"/>
    <property type="match status" value="1"/>
</dbReference>
<feature type="domain" description="SnoaL-like" evidence="1">
    <location>
        <begin position="10"/>
        <end position="114"/>
    </location>
</feature>
<keyword evidence="3" id="KW-1185">Reference proteome</keyword>
<reference evidence="2 3" key="1">
    <citation type="submission" date="2015-05" db="EMBL/GenBank/DDBJ databases">
        <authorList>
            <person name="Tang B."/>
            <person name="Yu Y."/>
        </authorList>
    </citation>
    <scope>NUCLEOTIDE SEQUENCE [LARGE SCALE GENOMIC DNA]</scope>
    <source>
        <strain evidence="2 3">DSM 7029</strain>
    </source>
</reference>
<dbReference type="AlphaFoldDB" id="A0A0G3BGL1"/>
<evidence type="ECO:0000313" key="3">
    <source>
        <dbReference type="Proteomes" id="UP000035352"/>
    </source>
</evidence>
<dbReference type="OrthoDB" id="7061942at2"/>
<dbReference type="InterPro" id="IPR032710">
    <property type="entry name" value="NTF2-like_dom_sf"/>
</dbReference>
<dbReference type="Proteomes" id="UP000035352">
    <property type="component" value="Chromosome"/>
</dbReference>
<dbReference type="KEGG" id="pbh:AAW51_1888"/>
<dbReference type="EMBL" id="CP011371">
    <property type="protein sequence ID" value="AKJ28579.1"/>
    <property type="molecule type" value="Genomic_DNA"/>
</dbReference>
<dbReference type="Pfam" id="PF12680">
    <property type="entry name" value="SnoaL_2"/>
    <property type="match status" value="1"/>
</dbReference>
<dbReference type="PANTHER" id="PTHR41252">
    <property type="entry name" value="BLR2505 PROTEIN"/>
    <property type="match status" value="1"/>
</dbReference>
<dbReference type="InterPro" id="IPR037401">
    <property type="entry name" value="SnoaL-like"/>
</dbReference>
<dbReference type="Gene3D" id="3.10.450.50">
    <property type="match status" value="1"/>
</dbReference>
<proteinExistence type="predicted"/>
<keyword evidence="2" id="KW-0413">Isomerase</keyword>
<accession>A0A0G3BGL1</accession>
<name>A0A0G3BGL1_9BURK</name>
<evidence type="ECO:0000313" key="2">
    <source>
        <dbReference type="EMBL" id="AKJ28579.1"/>
    </source>
</evidence>
<evidence type="ECO:0000259" key="1">
    <source>
        <dbReference type="Pfam" id="PF12680"/>
    </source>
</evidence>